<evidence type="ECO:0000256" key="6">
    <source>
        <dbReference type="SAM" id="SignalP"/>
    </source>
</evidence>
<comment type="catalytic activity">
    <reaction evidence="1">
        <text>Random hydrolysis of (1-&gt;4)-beta-D-mannosidic linkages in mannans, galactomannans and glucomannans.</text>
        <dbReference type="EC" id="3.2.1.78"/>
    </reaction>
</comment>
<dbReference type="Gene3D" id="3.20.20.80">
    <property type="entry name" value="Glycosidases"/>
    <property type="match status" value="1"/>
</dbReference>
<dbReference type="EC" id="3.2.1.78" evidence="3"/>
<dbReference type="GO" id="GO:0046355">
    <property type="term" value="P:mannan catabolic process"/>
    <property type="evidence" value="ECO:0007669"/>
    <property type="project" value="UniProtKB-ARBA"/>
</dbReference>
<dbReference type="PANTHER" id="PTHR31451:SF40">
    <property type="entry name" value="GLYCOSIDE HYDROLASE FAMILY 5 DOMAIN-CONTAINING PROTEIN"/>
    <property type="match status" value="1"/>
</dbReference>
<dbReference type="Proteomes" id="UP001145021">
    <property type="component" value="Unassembled WGS sequence"/>
</dbReference>
<dbReference type="InterPro" id="IPR017853">
    <property type="entry name" value="GH"/>
</dbReference>
<dbReference type="Pfam" id="PF26410">
    <property type="entry name" value="GH5_mannosidase"/>
    <property type="match status" value="1"/>
</dbReference>
<reference evidence="8" key="1">
    <citation type="submission" date="2022-07" db="EMBL/GenBank/DDBJ databases">
        <title>Phylogenomic reconstructions and comparative analyses of Kickxellomycotina fungi.</title>
        <authorList>
            <person name="Reynolds N.K."/>
            <person name="Stajich J.E."/>
            <person name="Barry K."/>
            <person name="Grigoriev I.V."/>
            <person name="Crous P."/>
            <person name="Smith M.E."/>
        </authorList>
    </citation>
    <scope>NUCLEOTIDE SEQUENCE</scope>
    <source>
        <strain evidence="8">NBRC 105413</strain>
    </source>
</reference>
<organism evidence="8 9">
    <name type="scientific">Coemansia asiatica</name>
    <dbReference type="NCBI Taxonomy" id="1052880"/>
    <lineage>
        <taxon>Eukaryota</taxon>
        <taxon>Fungi</taxon>
        <taxon>Fungi incertae sedis</taxon>
        <taxon>Zoopagomycota</taxon>
        <taxon>Kickxellomycotina</taxon>
        <taxon>Kickxellomycetes</taxon>
        <taxon>Kickxellales</taxon>
        <taxon>Kickxellaceae</taxon>
        <taxon>Coemansia</taxon>
    </lineage>
</organism>
<dbReference type="AlphaFoldDB" id="A0A9W7XNF4"/>
<comment type="caution">
    <text evidence="8">The sequence shown here is derived from an EMBL/GenBank/DDBJ whole genome shotgun (WGS) entry which is preliminary data.</text>
</comment>
<comment type="similarity">
    <text evidence="2">Belongs to the glycosyl hydrolase 5 (cellulase A) family.</text>
</comment>
<accession>A0A9W7XNF4</accession>
<dbReference type="InterPro" id="IPR045053">
    <property type="entry name" value="MAN-like"/>
</dbReference>
<evidence type="ECO:0000313" key="8">
    <source>
        <dbReference type="EMBL" id="KAJ1645904.1"/>
    </source>
</evidence>
<dbReference type="SUPFAM" id="SSF51445">
    <property type="entry name" value="(Trans)glycosidases"/>
    <property type="match status" value="1"/>
</dbReference>
<evidence type="ECO:0000256" key="3">
    <source>
        <dbReference type="ARBA" id="ARBA00012706"/>
    </source>
</evidence>
<gene>
    <name evidence="8" type="ORF">LPJ64_002565</name>
</gene>
<proteinExistence type="inferred from homology"/>
<keyword evidence="4" id="KW-0378">Hydrolase</keyword>
<dbReference type="PANTHER" id="PTHR31451">
    <property type="match status" value="1"/>
</dbReference>
<feature type="chain" id="PRO_5040724554" description="mannan endo-1,4-beta-mannosidase" evidence="6">
    <location>
        <begin position="22"/>
        <end position="413"/>
    </location>
</feature>
<feature type="signal peptide" evidence="6">
    <location>
        <begin position="1"/>
        <end position="21"/>
    </location>
</feature>
<evidence type="ECO:0000256" key="5">
    <source>
        <dbReference type="ARBA" id="ARBA00023295"/>
    </source>
</evidence>
<evidence type="ECO:0000256" key="2">
    <source>
        <dbReference type="ARBA" id="ARBA00005641"/>
    </source>
</evidence>
<evidence type="ECO:0000313" key="9">
    <source>
        <dbReference type="Proteomes" id="UP001145021"/>
    </source>
</evidence>
<dbReference type="GO" id="GO:0016985">
    <property type="term" value="F:mannan endo-1,4-beta-mannosidase activity"/>
    <property type="evidence" value="ECO:0007669"/>
    <property type="project" value="UniProtKB-EC"/>
</dbReference>
<sequence>MMITSPLQLVLVLFLFAPCSAQAAQRQRLMATADNSDTAVFVTARGTRLWQGSKEYHICGANYWQAMNLGMATGESSDRARVHQDLSQLQAAGINTVRILASSEGSQLTADPPGRLHPVLMPQAGHYDESVLHGLDWFVAQLAKYNMTAVVSLGNYWTWSGGAAQMVSWATNTSIPYPAQWDPVKQKMAPGDYQSFLAYTNRFFDPNDMAYPVAQKIYRSHVAHIIGRVNGVTGRAYANEPTVLAWELMNEPQVSPYVGQWIAGTARLIRTLDPHHLVTPGAECKNGKQWFNVMHHAPDISLASCHFWAANWGLYNASDPTSASLLGAIGHMQRFMRDTVAWAHSLGLPVALLEYGLGRDAWGVGAGLKAYQPETKVTHRDAYFESVCRASRDSGYVGTAFWAYGGTAPRWIY</sequence>
<evidence type="ECO:0000259" key="7">
    <source>
        <dbReference type="Pfam" id="PF26410"/>
    </source>
</evidence>
<keyword evidence="9" id="KW-1185">Reference proteome</keyword>
<evidence type="ECO:0000256" key="4">
    <source>
        <dbReference type="ARBA" id="ARBA00022801"/>
    </source>
</evidence>
<evidence type="ECO:0000256" key="1">
    <source>
        <dbReference type="ARBA" id="ARBA00001678"/>
    </source>
</evidence>
<name>A0A9W7XNF4_9FUNG</name>
<protein>
    <recommendedName>
        <fullName evidence="3">mannan endo-1,4-beta-mannosidase</fullName>
        <ecNumber evidence="3">3.2.1.78</ecNumber>
    </recommendedName>
</protein>
<dbReference type="InterPro" id="IPR001547">
    <property type="entry name" value="Glyco_hydro_5"/>
</dbReference>
<dbReference type="EMBL" id="JANBOH010000084">
    <property type="protein sequence ID" value="KAJ1645904.1"/>
    <property type="molecule type" value="Genomic_DNA"/>
</dbReference>
<keyword evidence="5" id="KW-0326">Glycosidase</keyword>
<feature type="domain" description="Glycoside hydrolase family 5" evidence="7">
    <location>
        <begin position="41"/>
        <end position="408"/>
    </location>
</feature>
<keyword evidence="6" id="KW-0732">Signal</keyword>